<organism evidence="1 2">
    <name type="scientific">candidate division WWE3 bacterium</name>
    <dbReference type="NCBI Taxonomy" id="2053526"/>
    <lineage>
        <taxon>Bacteria</taxon>
        <taxon>Katanobacteria</taxon>
    </lineage>
</organism>
<dbReference type="PANTHER" id="PTHR37519:SF1">
    <property type="entry name" value="DIHYDROXYBIPHENYL DIOXYGENASE DOMAIN-CONTAINING PROTEIN"/>
    <property type="match status" value="1"/>
</dbReference>
<evidence type="ECO:0000313" key="2">
    <source>
        <dbReference type="Proteomes" id="UP000714817"/>
    </source>
</evidence>
<accession>A0A955E0J8</accession>
<dbReference type="AlphaFoldDB" id="A0A955E0J8"/>
<dbReference type="PANTHER" id="PTHR37519">
    <property type="match status" value="1"/>
</dbReference>
<sequence>MKDYKKFLDKFFQRVEEAGIDINGLQLDHIAYYTASREEYEELKPEFEALGNFDHEAIISNRRVGVITLDEPFVYKDYKIEAAELIEPKEGETHSSGWEHAEFVTDEYYNEILAKYPNVKWETGSMNRPIYSHITAILDTDLKLKFHDKSILECIRIERGQHG</sequence>
<reference evidence="1" key="1">
    <citation type="submission" date="2020-04" db="EMBL/GenBank/DDBJ databases">
        <authorList>
            <person name="Zhang T."/>
        </authorList>
    </citation>
    <scope>NUCLEOTIDE SEQUENCE</scope>
    <source>
        <strain evidence="1">HKST-UBA80</strain>
    </source>
</reference>
<protein>
    <submittedName>
        <fullName evidence="1">VOC family protein</fullName>
    </submittedName>
</protein>
<proteinExistence type="predicted"/>
<comment type="caution">
    <text evidence="1">The sequence shown here is derived from an EMBL/GenBank/DDBJ whole genome shotgun (WGS) entry which is preliminary data.</text>
</comment>
<evidence type="ECO:0000313" key="1">
    <source>
        <dbReference type="EMBL" id="MCA9302097.1"/>
    </source>
</evidence>
<dbReference type="InterPro" id="IPR029068">
    <property type="entry name" value="Glyas_Bleomycin-R_OHBP_Dase"/>
</dbReference>
<name>A0A955E0J8_UNCKA</name>
<dbReference type="EMBL" id="JAGQNY010000006">
    <property type="protein sequence ID" value="MCA9302097.1"/>
    <property type="molecule type" value="Genomic_DNA"/>
</dbReference>
<dbReference type="SUPFAM" id="SSF54593">
    <property type="entry name" value="Glyoxalase/Bleomycin resistance protein/Dihydroxybiphenyl dioxygenase"/>
    <property type="match status" value="1"/>
</dbReference>
<dbReference type="InterPro" id="IPR010393">
    <property type="entry name" value="DUF991_YecM-like"/>
</dbReference>
<dbReference type="Proteomes" id="UP000714817">
    <property type="component" value="Unassembled WGS sequence"/>
</dbReference>
<gene>
    <name evidence="1" type="ORF">KDA10_01865</name>
</gene>
<dbReference type="Gene3D" id="3.10.180.10">
    <property type="entry name" value="2,3-Dihydroxybiphenyl 1,2-Dioxygenase, domain 1"/>
    <property type="match status" value="1"/>
</dbReference>
<reference evidence="1" key="2">
    <citation type="journal article" date="2021" name="Microbiome">
        <title>Successional dynamics and alternative stable states in a saline activated sludge microbial community over 9 years.</title>
        <authorList>
            <person name="Wang Y."/>
            <person name="Ye J."/>
            <person name="Ju F."/>
            <person name="Liu L."/>
            <person name="Boyd J.A."/>
            <person name="Deng Y."/>
            <person name="Parks D.H."/>
            <person name="Jiang X."/>
            <person name="Yin X."/>
            <person name="Woodcroft B.J."/>
            <person name="Tyson G.W."/>
            <person name="Hugenholtz P."/>
            <person name="Polz M.F."/>
            <person name="Zhang T."/>
        </authorList>
    </citation>
    <scope>NUCLEOTIDE SEQUENCE</scope>
    <source>
        <strain evidence="1">HKST-UBA80</strain>
    </source>
</reference>
<dbReference type="Pfam" id="PF06185">
    <property type="entry name" value="YecM"/>
    <property type="match status" value="1"/>
</dbReference>